<dbReference type="Proteomes" id="UP000011602">
    <property type="component" value="Unassembled WGS sequence"/>
</dbReference>
<evidence type="ECO:0000256" key="1">
    <source>
        <dbReference type="SAM" id="MobiDB-lite"/>
    </source>
</evidence>
<organism evidence="2 3">
    <name type="scientific">Natronolimnohabitans innermongolicus JCM 12255</name>
    <dbReference type="NCBI Taxonomy" id="1227499"/>
    <lineage>
        <taxon>Archaea</taxon>
        <taxon>Methanobacteriati</taxon>
        <taxon>Methanobacteriota</taxon>
        <taxon>Stenosarchaea group</taxon>
        <taxon>Halobacteria</taxon>
        <taxon>Halobacteriales</taxon>
        <taxon>Natrialbaceae</taxon>
        <taxon>Natronolimnohabitans</taxon>
    </lineage>
</organism>
<sequence>MKRRSLLAVLGASSVAFAGCLSVDGSVEEGATVEQEQTRETTVDLESGTSQESRSTETPSDPDEPVAEVRLGSTDGDAPSHRVRLWNRTAETRSVDLEIESEASHFEGAYDLASDAHVVVFLSDRATYDVDVAVDGGAADTTTLEEASFDDPCPATELFVEDDGDLEVTTESDADHC</sequence>
<dbReference type="PROSITE" id="PS51257">
    <property type="entry name" value="PROKAR_LIPOPROTEIN"/>
    <property type="match status" value="1"/>
</dbReference>
<accession>L9XLV1</accession>
<proteinExistence type="predicted"/>
<evidence type="ECO:0000313" key="3">
    <source>
        <dbReference type="Proteomes" id="UP000011602"/>
    </source>
</evidence>
<reference evidence="2 3" key="1">
    <citation type="journal article" date="2014" name="PLoS Genet.">
        <title>Phylogenetically driven sequencing of extremely halophilic archaea reveals strategies for static and dynamic osmo-response.</title>
        <authorList>
            <person name="Becker E.A."/>
            <person name="Seitzer P.M."/>
            <person name="Tritt A."/>
            <person name="Larsen D."/>
            <person name="Krusor M."/>
            <person name="Yao A.I."/>
            <person name="Wu D."/>
            <person name="Madern D."/>
            <person name="Eisen J.A."/>
            <person name="Darling A.E."/>
            <person name="Facciotti M.T."/>
        </authorList>
    </citation>
    <scope>NUCLEOTIDE SEQUENCE [LARGE SCALE GENOMIC DNA]</scope>
    <source>
        <strain evidence="2 3">JCM 12255</strain>
    </source>
</reference>
<feature type="compositionally biased region" description="Polar residues" evidence="1">
    <location>
        <begin position="47"/>
        <end position="59"/>
    </location>
</feature>
<dbReference type="RefSeq" id="WP_007257751.1">
    <property type="nucleotide sequence ID" value="NZ_AOHZ01000011.1"/>
</dbReference>
<dbReference type="EMBL" id="AOHZ01000011">
    <property type="protein sequence ID" value="ELY61638.1"/>
    <property type="molecule type" value="Genomic_DNA"/>
</dbReference>
<name>L9XLV1_9EURY</name>
<protein>
    <submittedName>
        <fullName evidence="2">Uncharacterized protein</fullName>
    </submittedName>
</protein>
<dbReference type="AlphaFoldDB" id="L9XLV1"/>
<gene>
    <name evidence="2" type="ORF">C493_02201</name>
</gene>
<dbReference type="eggNOG" id="arCOG06378">
    <property type="taxonomic scope" value="Archaea"/>
</dbReference>
<evidence type="ECO:0000313" key="2">
    <source>
        <dbReference type="EMBL" id="ELY61638.1"/>
    </source>
</evidence>
<comment type="caution">
    <text evidence="2">The sequence shown here is derived from an EMBL/GenBank/DDBJ whole genome shotgun (WGS) entry which is preliminary data.</text>
</comment>
<keyword evidence="3" id="KW-1185">Reference proteome</keyword>
<feature type="region of interest" description="Disordered" evidence="1">
    <location>
        <begin position="28"/>
        <end position="84"/>
    </location>
</feature>
<dbReference type="OrthoDB" id="185657at2157"/>